<dbReference type="InterPro" id="IPR036188">
    <property type="entry name" value="FAD/NAD-bd_sf"/>
</dbReference>
<sequence length="417" mass="45702">MNKELKIAIVGAGVSGLIAAKVLEAQGYQPTIYEASDSVGGRVKTDVKNGYQLDHGFQVLLDAYPMAQRYLDYANLELGTFLPGATLFKNGKQVILGDPLRNLSLLVPTLTSGIGTFGDKWKIFKLNKELKAKSLDTIFNEPETTTRDYLKSKGFSNEIIADFFAPFFSGIFLEPDLNISSRMFQFVYKMFGTGNAVLPKAGIAAIPRQLAAGLTKTNFVFHSPVASVTDGTLVFSDGKEETVDYTIIATEASQLVPNLRNQETRWKSCDTLYFTTKEKTIQKPLIGLVTDSEALVNNVFYHSALPMEHSGTDNLLSVTVVKKHNLSETELINTVQEELNALCGITGTTFLKRYYIKKALPNLSNIQYDMVPTETRLTAKTFLAGDQMLNGSLNAAMLSGELAANAVLQSINDSIVS</sequence>
<dbReference type="SUPFAM" id="SSF51905">
    <property type="entry name" value="FAD/NAD(P)-binding domain"/>
    <property type="match status" value="1"/>
</dbReference>
<proteinExistence type="predicted"/>
<name>A0ABW3B3P3_9FLAO</name>
<dbReference type="GO" id="GO:0016491">
    <property type="term" value="F:oxidoreductase activity"/>
    <property type="evidence" value="ECO:0007669"/>
    <property type="project" value="UniProtKB-KW"/>
</dbReference>
<evidence type="ECO:0000313" key="3">
    <source>
        <dbReference type="Proteomes" id="UP001597012"/>
    </source>
</evidence>
<dbReference type="Gene3D" id="3.50.50.60">
    <property type="entry name" value="FAD/NAD(P)-binding domain"/>
    <property type="match status" value="1"/>
</dbReference>
<dbReference type="RefSeq" id="WP_379933836.1">
    <property type="nucleotide sequence ID" value="NZ_JBHTHY010000006.1"/>
</dbReference>
<dbReference type="Proteomes" id="UP001597012">
    <property type="component" value="Unassembled WGS sequence"/>
</dbReference>
<dbReference type="PRINTS" id="PR00419">
    <property type="entry name" value="ADXRDTASE"/>
</dbReference>
<reference evidence="3" key="1">
    <citation type="journal article" date="2019" name="Int. J. Syst. Evol. Microbiol.">
        <title>The Global Catalogue of Microorganisms (GCM) 10K type strain sequencing project: providing services to taxonomists for standard genome sequencing and annotation.</title>
        <authorList>
            <consortium name="The Broad Institute Genomics Platform"/>
            <consortium name="The Broad Institute Genome Sequencing Center for Infectious Disease"/>
            <person name="Wu L."/>
            <person name="Ma J."/>
        </authorList>
    </citation>
    <scope>NUCLEOTIDE SEQUENCE [LARGE SCALE GENOMIC DNA]</scope>
    <source>
        <strain evidence="3">CCUG 61948</strain>
    </source>
</reference>
<evidence type="ECO:0000259" key="1">
    <source>
        <dbReference type="Pfam" id="PF01593"/>
    </source>
</evidence>
<feature type="domain" description="Amine oxidase" evidence="1">
    <location>
        <begin position="14"/>
        <end position="408"/>
    </location>
</feature>
<dbReference type="PANTHER" id="PTHR42841">
    <property type="entry name" value="AMINE OXIDASE"/>
    <property type="match status" value="1"/>
</dbReference>
<keyword evidence="3" id="KW-1185">Reference proteome</keyword>
<keyword evidence="2" id="KW-0560">Oxidoreductase</keyword>
<evidence type="ECO:0000313" key="2">
    <source>
        <dbReference type="EMBL" id="MFD0797496.1"/>
    </source>
</evidence>
<dbReference type="InterPro" id="IPR002937">
    <property type="entry name" value="Amino_oxidase"/>
</dbReference>
<protein>
    <submittedName>
        <fullName evidence="2">NAD(P)/FAD-dependent oxidoreductase</fullName>
        <ecNumber evidence="2">1.-.-.-</ecNumber>
    </submittedName>
</protein>
<comment type="caution">
    <text evidence="2">The sequence shown here is derived from an EMBL/GenBank/DDBJ whole genome shotgun (WGS) entry which is preliminary data.</text>
</comment>
<dbReference type="EC" id="1.-.-.-" evidence="2"/>
<gene>
    <name evidence="2" type="ORF">ACFQZJ_08490</name>
</gene>
<dbReference type="Pfam" id="PF01593">
    <property type="entry name" value="Amino_oxidase"/>
    <property type="match status" value="1"/>
</dbReference>
<organism evidence="2 3">
    <name type="scientific">Maribacter chungangensis</name>
    <dbReference type="NCBI Taxonomy" id="1069117"/>
    <lineage>
        <taxon>Bacteria</taxon>
        <taxon>Pseudomonadati</taxon>
        <taxon>Bacteroidota</taxon>
        <taxon>Flavobacteriia</taxon>
        <taxon>Flavobacteriales</taxon>
        <taxon>Flavobacteriaceae</taxon>
        <taxon>Maribacter</taxon>
    </lineage>
</organism>
<dbReference type="EMBL" id="JBHTHY010000006">
    <property type="protein sequence ID" value="MFD0797496.1"/>
    <property type="molecule type" value="Genomic_DNA"/>
</dbReference>
<accession>A0ABW3B3P3</accession>